<accession>A0ABN1H5C4</accession>
<sequence>MEARGLTRAATMGPVADLVRRSGGRPDPLFRHLGLSPRLADEPERLILLRDQLRLIEAAARSVGDAGFGARLSAEVGFAGLGGYARRISRSRTVAEAIARINNTIAVDLQSATATWVERTGRQIKWCYRVTERVELGRQQNELLALGYQLSMLRGFAGARWMPVRIDLPAARRPVCAAASDAFRCEVVPGEVAGIVFGVPVLSLANPGRPAGDDGPVEDPVPRTDDLVACAERLLDAALLEGRPTLRDLAGRLETTPRTLQRRLAAAGESFDSLLRRTLHRRADELLAAGHSVTSTAVELGYSDTAHFSRAYRSWTGHPPSRGIVRASGR</sequence>
<comment type="caution">
    <text evidence="5">The sequence shown here is derived from an EMBL/GenBank/DDBJ whole genome shotgun (WGS) entry which is preliminary data.</text>
</comment>
<dbReference type="InterPro" id="IPR032687">
    <property type="entry name" value="AraC-type_N"/>
</dbReference>
<dbReference type="InterPro" id="IPR009057">
    <property type="entry name" value="Homeodomain-like_sf"/>
</dbReference>
<evidence type="ECO:0000256" key="3">
    <source>
        <dbReference type="ARBA" id="ARBA00023163"/>
    </source>
</evidence>
<keyword evidence="3" id="KW-0804">Transcription</keyword>
<gene>
    <name evidence="5" type="ORF">GCM10009547_36340</name>
</gene>
<dbReference type="InterPro" id="IPR018060">
    <property type="entry name" value="HTH_AraC"/>
</dbReference>
<dbReference type="PROSITE" id="PS01124">
    <property type="entry name" value="HTH_ARAC_FAMILY_2"/>
    <property type="match status" value="1"/>
</dbReference>
<evidence type="ECO:0000313" key="6">
    <source>
        <dbReference type="Proteomes" id="UP001500957"/>
    </source>
</evidence>
<organism evidence="5 6">
    <name type="scientific">Sporichthya brevicatena</name>
    <dbReference type="NCBI Taxonomy" id="171442"/>
    <lineage>
        <taxon>Bacteria</taxon>
        <taxon>Bacillati</taxon>
        <taxon>Actinomycetota</taxon>
        <taxon>Actinomycetes</taxon>
        <taxon>Sporichthyales</taxon>
        <taxon>Sporichthyaceae</taxon>
        <taxon>Sporichthya</taxon>
    </lineage>
</organism>
<dbReference type="PANTHER" id="PTHR47894">
    <property type="entry name" value="HTH-TYPE TRANSCRIPTIONAL REGULATOR GADX"/>
    <property type="match status" value="1"/>
</dbReference>
<protein>
    <submittedName>
        <fullName evidence="5">AraC family transcriptional regulator</fullName>
    </submittedName>
</protein>
<feature type="domain" description="HTH araC/xylS-type" evidence="4">
    <location>
        <begin position="229"/>
        <end position="326"/>
    </location>
</feature>
<proteinExistence type="predicted"/>
<dbReference type="Pfam" id="PF12833">
    <property type="entry name" value="HTH_18"/>
    <property type="match status" value="1"/>
</dbReference>
<dbReference type="EMBL" id="BAAAHE010000035">
    <property type="protein sequence ID" value="GAA0629410.1"/>
    <property type="molecule type" value="Genomic_DNA"/>
</dbReference>
<evidence type="ECO:0000259" key="4">
    <source>
        <dbReference type="PROSITE" id="PS01124"/>
    </source>
</evidence>
<keyword evidence="2" id="KW-0238">DNA-binding</keyword>
<name>A0ABN1H5C4_9ACTN</name>
<dbReference type="PANTHER" id="PTHR47894:SF4">
    <property type="entry name" value="HTH-TYPE TRANSCRIPTIONAL REGULATOR GADX"/>
    <property type="match status" value="1"/>
</dbReference>
<dbReference type="RefSeq" id="WP_344607351.1">
    <property type="nucleotide sequence ID" value="NZ_BAAAHE010000035.1"/>
</dbReference>
<dbReference type="Gene3D" id="1.10.10.60">
    <property type="entry name" value="Homeodomain-like"/>
    <property type="match status" value="1"/>
</dbReference>
<evidence type="ECO:0000256" key="1">
    <source>
        <dbReference type="ARBA" id="ARBA00023015"/>
    </source>
</evidence>
<dbReference type="Proteomes" id="UP001500957">
    <property type="component" value="Unassembled WGS sequence"/>
</dbReference>
<keyword evidence="1" id="KW-0805">Transcription regulation</keyword>
<reference evidence="5 6" key="1">
    <citation type="journal article" date="2019" name="Int. J. Syst. Evol. Microbiol.">
        <title>The Global Catalogue of Microorganisms (GCM) 10K type strain sequencing project: providing services to taxonomists for standard genome sequencing and annotation.</title>
        <authorList>
            <consortium name="The Broad Institute Genomics Platform"/>
            <consortium name="The Broad Institute Genome Sequencing Center for Infectious Disease"/>
            <person name="Wu L."/>
            <person name="Ma J."/>
        </authorList>
    </citation>
    <scope>NUCLEOTIDE SEQUENCE [LARGE SCALE GENOMIC DNA]</scope>
    <source>
        <strain evidence="5 6">JCM 10671</strain>
    </source>
</reference>
<evidence type="ECO:0000256" key="2">
    <source>
        <dbReference type="ARBA" id="ARBA00023125"/>
    </source>
</evidence>
<dbReference type="SUPFAM" id="SSF46689">
    <property type="entry name" value="Homeodomain-like"/>
    <property type="match status" value="1"/>
</dbReference>
<dbReference type="SMART" id="SM00342">
    <property type="entry name" value="HTH_ARAC"/>
    <property type="match status" value="1"/>
</dbReference>
<evidence type="ECO:0000313" key="5">
    <source>
        <dbReference type="EMBL" id="GAA0629410.1"/>
    </source>
</evidence>
<dbReference type="Pfam" id="PF12625">
    <property type="entry name" value="Arabinose_bd"/>
    <property type="match status" value="1"/>
</dbReference>
<keyword evidence="6" id="KW-1185">Reference proteome</keyword>